<feature type="compositionally biased region" description="Basic and acidic residues" evidence="4">
    <location>
        <begin position="866"/>
        <end position="891"/>
    </location>
</feature>
<organism evidence="6 7">
    <name type="scientific">Gopherus agassizii</name>
    <name type="common">Agassiz's desert tortoise</name>
    <dbReference type="NCBI Taxonomy" id="38772"/>
    <lineage>
        <taxon>Eukaryota</taxon>
        <taxon>Metazoa</taxon>
        <taxon>Chordata</taxon>
        <taxon>Craniata</taxon>
        <taxon>Vertebrata</taxon>
        <taxon>Euteleostomi</taxon>
        <taxon>Archelosauria</taxon>
        <taxon>Testudinata</taxon>
        <taxon>Testudines</taxon>
        <taxon>Cryptodira</taxon>
        <taxon>Durocryptodira</taxon>
        <taxon>Testudinoidea</taxon>
        <taxon>Testudinidae</taxon>
        <taxon>Gopherus</taxon>
    </lineage>
</organism>
<evidence type="ECO:0000313" key="7">
    <source>
        <dbReference type="Proteomes" id="UP000291020"/>
    </source>
</evidence>
<reference evidence="6" key="3">
    <citation type="submission" date="2025-09" db="UniProtKB">
        <authorList>
            <consortium name="Ensembl"/>
        </authorList>
    </citation>
    <scope>IDENTIFICATION</scope>
</reference>
<sequence>MNYTHLSLNDSQPSAGCLTSDRTEYTAAMKNVTEQLENRLSIYDFMKMQEIFMSPGLNGRVVMTREEFTEQMCAVIRPSTKEEFGEMFDKIDVTRDGIIDWDKVTSFMLLDLNEKDERTRSSVIPQWKNLQLLSPIHKDIIQNVTFLKGSSCYLTVSRNGLLGVWGENLKLQRTLQITTEAVKLKDLWVTTLVSLGNVNKIAVAFTSKEICFYDLNSKQGLSCQYRLHGLQGTVICMDYWYNPHDGDEAILTLGDVCGQVQAISFTSALISLFERPASSAEGEEATVTISWQELVSGYHKCCYTLKHKLHYKDWVKQVAYSSSFDAFISSTTSNVNTLVLAWREKLKPRLKTTSFDIAQGINAFDFHSRLNLIATAGINHRVCLWNPYVTSKPAGVLQGHSASVIAVQFITERKQLFSFSKDKVLRLWDIQHQLCMQRIAGSFPKSLDFQSTLYFNEAHGRLIISFNNQLMLLEMKQETSRKVTSHGKAVTCVLYNSVFKQVISSDTGSTVTFWLIDTGQKIRQFTGCHGNAEISTMTLDATETRLLTGSTDGTVKIWDFNGHCYHKLNVGRDRAVDISQIMVLKRTILVTGWDRIITVFRLSNLTQYFVLPAEWKGGVQHQDDILCAAFLPPHTLVTGSCDGEIVVWNNSTENAYLKIYLDPQKSLKSKSDTLLLQQQLRSARRTSSRRHTMSVADFYDTDSKCNNAITKLLFLEARKNISLTDGANLVSCGGAGYVRFWNTSKSQLMAEFEAHSRAGSIIMTIDKMSQYLITGDLAGWVKIWNIQDYCLGSSENKITQPPPLIRSFQPHDDCVTYLETCVRSSCLLILSSSSDCSVVLSDVYGTTIGIFGQEEHWRIENAPSHPKGEQNQDENMGRREEKDDVLKKKEAPVFGGEPSPKPLEQAILGMEDKEESVNMISPWEKTILGKKYKESKIQKGKKHKFFNGKTMQNSTGTFRSLNIGALEAVIEMNKPDFVLNPDKYFREMTEKKCPENLKLPTLSETLKAIFDEKSLFPKEILDREQKTRQMCEQMCNEGKIIRNKKQAKMKEK</sequence>
<dbReference type="InterPro" id="IPR015943">
    <property type="entry name" value="WD40/YVTN_repeat-like_dom_sf"/>
</dbReference>
<feature type="domain" description="EF-hand" evidence="5">
    <location>
        <begin position="79"/>
        <end position="114"/>
    </location>
</feature>
<dbReference type="PANTHER" id="PTHR44324:SF1">
    <property type="entry name" value="WD REPEAT-CONTAINING PROTEIN 49"/>
    <property type="match status" value="1"/>
</dbReference>
<protein>
    <recommendedName>
        <fullName evidence="5">EF-hand domain-containing protein</fullName>
    </recommendedName>
</protein>
<feature type="repeat" description="WD" evidence="3">
    <location>
        <begin position="483"/>
        <end position="524"/>
    </location>
</feature>
<dbReference type="Gene3D" id="1.10.238.10">
    <property type="entry name" value="EF-hand"/>
    <property type="match status" value="1"/>
</dbReference>
<dbReference type="Ensembl" id="ENSGAGT00000016812.1">
    <property type="protein sequence ID" value="ENSGAGP00000014704.1"/>
    <property type="gene ID" value="ENSGAGG00000011156.1"/>
</dbReference>
<proteinExistence type="predicted"/>
<evidence type="ECO:0000256" key="4">
    <source>
        <dbReference type="SAM" id="MobiDB-lite"/>
    </source>
</evidence>
<evidence type="ECO:0000256" key="2">
    <source>
        <dbReference type="ARBA" id="ARBA00022737"/>
    </source>
</evidence>
<dbReference type="InterPro" id="IPR011992">
    <property type="entry name" value="EF-hand-dom_pair"/>
</dbReference>
<evidence type="ECO:0000259" key="5">
    <source>
        <dbReference type="PROSITE" id="PS50222"/>
    </source>
</evidence>
<dbReference type="Proteomes" id="UP000291020">
    <property type="component" value="Unassembled WGS sequence"/>
</dbReference>
<dbReference type="GO" id="GO:0005509">
    <property type="term" value="F:calcium ion binding"/>
    <property type="evidence" value="ECO:0007669"/>
    <property type="project" value="InterPro"/>
</dbReference>
<reference evidence="6" key="2">
    <citation type="submission" date="2025-08" db="UniProtKB">
        <authorList>
            <consortium name="Ensembl"/>
        </authorList>
    </citation>
    <scope>IDENTIFICATION</scope>
</reference>
<evidence type="ECO:0000256" key="1">
    <source>
        <dbReference type="ARBA" id="ARBA00022574"/>
    </source>
</evidence>
<keyword evidence="7" id="KW-1185">Reference proteome</keyword>
<feature type="repeat" description="WD" evidence="3">
    <location>
        <begin position="534"/>
        <end position="561"/>
    </location>
</feature>
<dbReference type="InterPro" id="IPR019775">
    <property type="entry name" value="WD40_repeat_CS"/>
</dbReference>
<dbReference type="PROSITE" id="PS00678">
    <property type="entry name" value="WD_REPEATS_1"/>
    <property type="match status" value="1"/>
</dbReference>
<keyword evidence="2" id="KW-0677">Repeat</keyword>
<keyword evidence="1 3" id="KW-0853">WD repeat</keyword>
<dbReference type="STRING" id="38772.ENSGAGP00000014704"/>
<reference evidence="7" key="1">
    <citation type="journal article" date="2017" name="PLoS ONE">
        <title>The Agassiz's desert tortoise genome provides a resource for the conservation of a threatened species.</title>
        <authorList>
            <person name="Tollis M."/>
            <person name="DeNardo D.F."/>
            <person name="Cornelius J.A."/>
            <person name="Dolby G.A."/>
            <person name="Edwards T."/>
            <person name="Henen B.T."/>
            <person name="Karl A.E."/>
            <person name="Murphy R.W."/>
            <person name="Kusumi K."/>
        </authorList>
    </citation>
    <scope>NUCLEOTIDE SEQUENCE [LARGE SCALE GENOMIC DNA]</scope>
</reference>
<dbReference type="PROSITE" id="PS50294">
    <property type="entry name" value="WD_REPEATS_REGION"/>
    <property type="match status" value="1"/>
</dbReference>
<dbReference type="InterPro" id="IPR020472">
    <property type="entry name" value="WD40_PAC1"/>
</dbReference>
<dbReference type="InterPro" id="IPR002048">
    <property type="entry name" value="EF_hand_dom"/>
</dbReference>
<feature type="region of interest" description="Disordered" evidence="4">
    <location>
        <begin position="859"/>
        <end position="902"/>
    </location>
</feature>
<dbReference type="Pfam" id="PF00400">
    <property type="entry name" value="WD40"/>
    <property type="match status" value="3"/>
</dbReference>
<dbReference type="SUPFAM" id="SSF47473">
    <property type="entry name" value="EF-hand"/>
    <property type="match status" value="1"/>
</dbReference>
<dbReference type="PRINTS" id="PR00320">
    <property type="entry name" value="GPROTEINBRPT"/>
</dbReference>
<dbReference type="InterPro" id="IPR001680">
    <property type="entry name" value="WD40_rpt"/>
</dbReference>
<evidence type="ECO:0000313" key="6">
    <source>
        <dbReference type="Ensembl" id="ENSGAGP00000014704.1"/>
    </source>
</evidence>
<dbReference type="PROSITE" id="PS50082">
    <property type="entry name" value="WD_REPEATS_2"/>
    <property type="match status" value="4"/>
</dbReference>
<feature type="repeat" description="WD" evidence="3">
    <location>
        <begin position="397"/>
        <end position="438"/>
    </location>
</feature>
<dbReference type="InterPro" id="IPR036322">
    <property type="entry name" value="WD40_repeat_dom_sf"/>
</dbReference>
<dbReference type="SUPFAM" id="SSF50978">
    <property type="entry name" value="WD40 repeat-like"/>
    <property type="match status" value="3"/>
</dbReference>
<dbReference type="PROSITE" id="PS50222">
    <property type="entry name" value="EF_HAND_2"/>
    <property type="match status" value="1"/>
</dbReference>
<dbReference type="Gene3D" id="2.130.10.10">
    <property type="entry name" value="YVTN repeat-like/Quinoprotein amine dehydrogenase"/>
    <property type="match status" value="3"/>
</dbReference>
<accession>A0A452HIK8</accession>
<evidence type="ECO:0000256" key="3">
    <source>
        <dbReference type="PROSITE-ProRule" id="PRU00221"/>
    </source>
</evidence>
<feature type="repeat" description="WD" evidence="3">
    <location>
        <begin position="618"/>
        <end position="658"/>
    </location>
</feature>
<dbReference type="InterPro" id="IPR051242">
    <property type="entry name" value="WD-EF-hand_domain"/>
</dbReference>
<name>A0A452HIK8_9SAUR</name>
<dbReference type="AlphaFoldDB" id="A0A452HIK8"/>
<dbReference type="PANTHER" id="PTHR44324">
    <property type="entry name" value="WD40 REPEAT DOMAIN 95"/>
    <property type="match status" value="1"/>
</dbReference>
<dbReference type="SMART" id="SM00320">
    <property type="entry name" value="WD40"/>
    <property type="match status" value="10"/>
</dbReference>